<evidence type="ECO:0000313" key="3">
    <source>
        <dbReference type="EMBL" id="OAJ64570.1"/>
    </source>
</evidence>
<dbReference type="EMBL" id="LXJZ01000253">
    <property type="protein sequence ID" value="OAJ51557.1"/>
    <property type="molecule type" value="Genomic_DNA"/>
</dbReference>
<dbReference type="Proteomes" id="UP000077961">
    <property type="component" value="Unassembled WGS sequence"/>
</dbReference>
<dbReference type="Proteomes" id="UP000078116">
    <property type="component" value="Unassembled WGS sequence"/>
</dbReference>
<name>A0A1A9NDT4_9BURK</name>
<dbReference type="STRING" id="1462993.A6V36_16165"/>
<feature type="domain" description="Glycosyltransferase subfamily 4-like N-terminal" evidence="1">
    <location>
        <begin position="13"/>
        <end position="169"/>
    </location>
</feature>
<keyword evidence="3" id="KW-0808">Transferase</keyword>
<dbReference type="InterPro" id="IPR050194">
    <property type="entry name" value="Glycosyltransferase_grp1"/>
</dbReference>
<dbReference type="Pfam" id="PF13692">
    <property type="entry name" value="Glyco_trans_1_4"/>
    <property type="match status" value="1"/>
</dbReference>
<dbReference type="GO" id="GO:0016757">
    <property type="term" value="F:glycosyltransferase activity"/>
    <property type="evidence" value="ECO:0007669"/>
    <property type="project" value="TreeGrafter"/>
</dbReference>
<evidence type="ECO:0000313" key="2">
    <source>
        <dbReference type="EMBL" id="OAJ51557.1"/>
    </source>
</evidence>
<dbReference type="CDD" id="cd03801">
    <property type="entry name" value="GT4_PimA-like"/>
    <property type="match status" value="1"/>
</dbReference>
<organism evidence="3 5">
    <name type="scientific">Paraburkholderia ginsengiterrae</name>
    <dbReference type="NCBI Taxonomy" id="1462993"/>
    <lineage>
        <taxon>Bacteria</taxon>
        <taxon>Pseudomonadati</taxon>
        <taxon>Pseudomonadota</taxon>
        <taxon>Betaproteobacteria</taxon>
        <taxon>Burkholderiales</taxon>
        <taxon>Burkholderiaceae</taxon>
        <taxon>Paraburkholderia</taxon>
    </lineage>
</organism>
<protein>
    <submittedName>
        <fullName evidence="3">Glycosyl transferase</fullName>
    </submittedName>
</protein>
<evidence type="ECO:0000313" key="5">
    <source>
        <dbReference type="Proteomes" id="UP000078116"/>
    </source>
</evidence>
<evidence type="ECO:0000313" key="4">
    <source>
        <dbReference type="Proteomes" id="UP000077961"/>
    </source>
</evidence>
<dbReference type="EMBL" id="LXKA01000098">
    <property type="protein sequence ID" value="OAJ64570.1"/>
    <property type="molecule type" value="Genomic_DNA"/>
</dbReference>
<dbReference type="PANTHER" id="PTHR45947:SF15">
    <property type="entry name" value="TEICHURONIC ACID BIOSYNTHESIS GLYCOSYLTRANSFERASE TUAC-RELATED"/>
    <property type="match status" value="1"/>
</dbReference>
<reference evidence="4 5" key="1">
    <citation type="submission" date="2016-04" db="EMBL/GenBank/DDBJ databases">
        <title>Reclassification of Paraburkholderia panaciterrae (Farh et al. 2015) Dobritsa &amp; Samadpour 2016 as a later homotypic synonym of Paraburkholderia ginsengiterrae (Farh et al. 2015) Dobritsa &amp; Samadpour 2016.</title>
        <authorList>
            <person name="Dobritsa A.P."/>
            <person name="Kutumbaka K."/>
            <person name="Samadpour M."/>
        </authorList>
    </citation>
    <scope>NUCLEOTIDE SEQUENCE [LARGE SCALE GENOMIC DNA]</scope>
    <source>
        <strain evidence="3 5">DCY85</strain>
        <strain evidence="2 4">DCY85-1</strain>
    </source>
</reference>
<dbReference type="OrthoDB" id="8994075at2"/>
<dbReference type="SUPFAM" id="SSF53756">
    <property type="entry name" value="UDP-Glycosyltransferase/glycogen phosphorylase"/>
    <property type="match status" value="1"/>
</dbReference>
<gene>
    <name evidence="2" type="ORF">A6V36_16165</name>
    <name evidence="3" type="ORF">A6V37_19105</name>
</gene>
<evidence type="ECO:0000259" key="1">
    <source>
        <dbReference type="Pfam" id="PF13439"/>
    </source>
</evidence>
<sequence>MRVFHLVLAPRLSGAEVLAKDLALDQCAAGMTACVASLLPSHADFASLHDDLQRHGVQCWFPRRRHRMPRKLWNLFVAVRRFRPDVIFAHATIPSFYARALPVSVPVVYVMHSAINDFERPLFRRIELVLSARARTVISVSQQGVTDYTEAIGPHPSITVVPNGVDLGRFAFTDSVARSGHGPQVVQVGRYAPVKNQLLTVRAFSEVLKRVRDARLTLYGVVEDPSYQDVVVAQARALGIAERVVVAGPRADIATVLAESSVFVMPSRSEAHSVAFLEALASGVPIVASNIPAFAFATGYPGVQLIDTDDVLCYADAVVAALGQARAQRSLAGLTLGDTAARYRAIAHQVCVAAPAREDAARELS</sequence>
<dbReference type="PANTHER" id="PTHR45947">
    <property type="entry name" value="SULFOQUINOVOSYL TRANSFERASE SQD2"/>
    <property type="match status" value="1"/>
</dbReference>
<dbReference type="AlphaFoldDB" id="A0A1A9NDT4"/>
<dbReference type="Pfam" id="PF13439">
    <property type="entry name" value="Glyco_transf_4"/>
    <property type="match status" value="1"/>
</dbReference>
<dbReference type="InterPro" id="IPR028098">
    <property type="entry name" value="Glyco_trans_4-like_N"/>
</dbReference>
<keyword evidence="4" id="KW-1185">Reference proteome</keyword>
<dbReference type="RefSeq" id="WP_064272449.1">
    <property type="nucleotide sequence ID" value="NZ_LXJZ01000253.1"/>
</dbReference>
<comment type="caution">
    <text evidence="3">The sequence shown here is derived from an EMBL/GenBank/DDBJ whole genome shotgun (WGS) entry which is preliminary data.</text>
</comment>
<proteinExistence type="predicted"/>
<dbReference type="Gene3D" id="3.40.50.2000">
    <property type="entry name" value="Glycogen Phosphorylase B"/>
    <property type="match status" value="2"/>
</dbReference>
<accession>A0A1A9NDT4</accession>